<dbReference type="Proteomes" id="UP000292424">
    <property type="component" value="Chromosome"/>
</dbReference>
<dbReference type="GO" id="GO:0009306">
    <property type="term" value="P:protein secretion"/>
    <property type="evidence" value="ECO:0007669"/>
    <property type="project" value="InterPro"/>
</dbReference>
<accession>A0A5P2G8Y9</accession>
<evidence type="ECO:0000259" key="5">
    <source>
        <dbReference type="Pfam" id="PF04357"/>
    </source>
</evidence>
<comment type="subcellular location">
    <subcellularLocation>
        <location evidence="1">Membrane</location>
        <topology evidence="1">Single-pass membrane protein</topology>
    </subcellularLocation>
</comment>
<sequence length="1523" mass="171814">MNLEKMMVRDLRKDTILYAGAFRLRISDWFFLKKNISIGYIGLQNAVIHINRLQDSVWNYQFIIDHFASPKKEKTASKPIDLDLHKVDFENVTFDKIDRWNGQDMRVHFGSFVGDAREIDLEKKKYTLNSLFINQLDFYLYDYHALKPRKPTIEKPRTGMYFNKGDIALEIDSLNLKNSSITIFKQLKNRKPYPYFDTHHLQFTKVNLSAANFKFNKDTITARMNLAAHERSGIIIKHLKANFKLTPSIMEFQRFDLAINKSNLRNYLAFHFHDFNDDMGEFETNINLDVRFLHSTAYTDDIAYIEPSLKSWKKRIDMSLHLFGTVRDFKAKGIVMRLDQHTFLSGDLRMRGFPNLDTSHLQFENLNLQTTRLEAAPIVERFKTLTSPDLDAMGVMQYRGRFEGTPHDFFTEGNFSTAIGSAYVKAKMTFPEVGEPTYSGNITTRQFNLGKFVHSPVIGEVDFHGEFKGSSYKLSQARSSLNGHFNSIKLNGYPYSDIDVNGVIQKKYFTGTLNISDTNINLLSNIQIDLNGKAPKFNVIGDLQNAHLQKLNLLKENFILTGLFDLDFEGNNIDNYIGSAKILNASLKKDTFKLNFDSLSIQASQLDAQRKQLTIQSNEFDVRLRGKYKVLDLPNSFQSFLHQYYPSIISEPQHFPLDQKFLLTIDTRNFTKYTELFFPGFSGLDSAELIGGINTIDSNVFYVKAHVPDFNIKRNKFRGTDIVGRGDLNTLAINGQVDSVFTSDSFYFPNTELNIKSISDHSTVDLKTKASSSLDDAHLMADVYTLNDGVKIDVQPSFFILNNKKWNIDKEGEIIIRKQFASAKNVKFSQGLQELVVETSNDPDKKSNDLKVIMKNISIGDFAPLVLKNPKLDGIANGEVVMHNFFGQFNIDANIKAEEFKLNDDSVGIVNIKGHFNPKSKLVNYTVNSDNEKYHFGIHGDYNTSDTAQSPLNANIELADARIFILNQFLSSLFTDMSGQSEGQLHIGGSFKSPVITGITHLKKAELTVIYTQVHYWVDSATINFYPDRIDMGNLTLRDEKKNIANVQGIIYENALDDMKFDINITTDKLLALNTQAKDNPMFYGRAFCKGQFTIKGPQENMQMYVGVEAADSSHIYIPTTSSRESSNVDYIIFKQYGNNGNKKPKIPGQITVDLDLTANNLVNIDVIMDAQTGDVIKATGSGKLNIHVPAEGSMTMKGRYNIEKGRYDFNFQSFIKKPFDLMENGNNYIEWTGDPYNANIRIDASYTATHVSLNDLVSAQTGNIINGNVRGYRGDVYVIAQLTGKLMHPDIKFHLDFPTGSTIKNDPDFALFLNRLASDDNEMLKQVTYLIVFGSFAPYGANSAATNFASVGVNSISSIITSEFNKLVSGVLYKLTGSRDLQFDLSTSTYSSASWYGGNAASAKLDRQAVNLKLNQSILNGKVIITVGGDLDFNLAASSSTGNFQWLPDISVQIVLSKDRKLRAIIFNRSSLDIGSSAASGLGRRNRMGVSLSYTRDFEHMFGDKKKKIKVETDSSAQKKTK</sequence>
<dbReference type="Pfam" id="PF04357">
    <property type="entry name" value="TamB"/>
    <property type="match status" value="1"/>
</dbReference>
<name>A0A5P2G8Y9_9BACT</name>
<proteinExistence type="predicted"/>
<evidence type="ECO:0000313" key="7">
    <source>
        <dbReference type="Proteomes" id="UP000292424"/>
    </source>
</evidence>
<dbReference type="EMBL" id="CP044016">
    <property type="protein sequence ID" value="QES90180.1"/>
    <property type="molecule type" value="Genomic_DNA"/>
</dbReference>
<dbReference type="InterPro" id="IPR007452">
    <property type="entry name" value="TamB_C"/>
</dbReference>
<evidence type="ECO:0000256" key="3">
    <source>
        <dbReference type="ARBA" id="ARBA00022989"/>
    </source>
</evidence>
<gene>
    <name evidence="6" type="ORF">E0W69_016495</name>
</gene>
<dbReference type="KEGG" id="arac:E0W69_016495"/>
<keyword evidence="3" id="KW-1133">Transmembrane helix</keyword>
<reference evidence="6 7" key="1">
    <citation type="submission" date="2019-09" db="EMBL/GenBank/DDBJ databases">
        <title>Complete genome sequence of Arachidicoccus sp. B3-10 isolated from apple orchard soil.</title>
        <authorList>
            <person name="Kim H.S."/>
            <person name="Han K.-I."/>
            <person name="Suh M.K."/>
            <person name="Lee K.C."/>
            <person name="Eom M.K."/>
            <person name="Kim J.-S."/>
            <person name="Kang S.W."/>
            <person name="Sin Y."/>
            <person name="Lee J.-S."/>
        </authorList>
    </citation>
    <scope>NUCLEOTIDE SEQUENCE [LARGE SCALE GENOMIC DNA]</scope>
    <source>
        <strain evidence="6 7">B3-10</strain>
    </source>
</reference>
<keyword evidence="4" id="KW-0472">Membrane</keyword>
<keyword evidence="7" id="KW-1185">Reference proteome</keyword>
<evidence type="ECO:0000256" key="4">
    <source>
        <dbReference type="ARBA" id="ARBA00023136"/>
    </source>
</evidence>
<dbReference type="PANTHER" id="PTHR36985">
    <property type="entry name" value="TRANSLOCATION AND ASSEMBLY MODULE SUBUNIT TAMB"/>
    <property type="match status" value="1"/>
</dbReference>
<dbReference type="OrthoDB" id="680700at2"/>
<keyword evidence="2" id="KW-0812">Transmembrane</keyword>
<organism evidence="6 7">
    <name type="scientific">Rhizosphaericola mali</name>
    <dbReference type="NCBI Taxonomy" id="2545455"/>
    <lineage>
        <taxon>Bacteria</taxon>
        <taxon>Pseudomonadati</taxon>
        <taxon>Bacteroidota</taxon>
        <taxon>Chitinophagia</taxon>
        <taxon>Chitinophagales</taxon>
        <taxon>Chitinophagaceae</taxon>
        <taxon>Rhizosphaericola</taxon>
    </lineage>
</organism>
<protein>
    <recommendedName>
        <fullName evidence="5">Translocation and assembly module TamB C-terminal domain-containing protein</fullName>
    </recommendedName>
</protein>
<evidence type="ECO:0000256" key="1">
    <source>
        <dbReference type="ARBA" id="ARBA00004167"/>
    </source>
</evidence>
<feature type="domain" description="Translocation and assembly module TamB C-terminal" evidence="5">
    <location>
        <begin position="1035"/>
        <end position="1499"/>
    </location>
</feature>
<evidence type="ECO:0000313" key="6">
    <source>
        <dbReference type="EMBL" id="QES90180.1"/>
    </source>
</evidence>
<dbReference type="PANTHER" id="PTHR36985:SF1">
    <property type="entry name" value="TRANSLOCATION AND ASSEMBLY MODULE SUBUNIT TAMB"/>
    <property type="match status" value="1"/>
</dbReference>
<dbReference type="RefSeq" id="WP_131331136.1">
    <property type="nucleotide sequence ID" value="NZ_CP044016.1"/>
</dbReference>
<evidence type="ECO:0000256" key="2">
    <source>
        <dbReference type="ARBA" id="ARBA00022692"/>
    </source>
</evidence>
<dbReference type="GO" id="GO:0005886">
    <property type="term" value="C:plasma membrane"/>
    <property type="evidence" value="ECO:0007669"/>
    <property type="project" value="InterPro"/>
</dbReference>